<organism evidence="2 3">
    <name type="scientific">Sphaerulina musiva (strain SO2202)</name>
    <name type="common">Poplar stem canker fungus</name>
    <name type="synonym">Septoria musiva</name>
    <dbReference type="NCBI Taxonomy" id="692275"/>
    <lineage>
        <taxon>Eukaryota</taxon>
        <taxon>Fungi</taxon>
        <taxon>Dikarya</taxon>
        <taxon>Ascomycota</taxon>
        <taxon>Pezizomycotina</taxon>
        <taxon>Dothideomycetes</taxon>
        <taxon>Dothideomycetidae</taxon>
        <taxon>Mycosphaerellales</taxon>
        <taxon>Mycosphaerellaceae</taxon>
        <taxon>Sphaerulina</taxon>
    </lineage>
</organism>
<accession>M3B7B1</accession>
<evidence type="ECO:0000313" key="3">
    <source>
        <dbReference type="Proteomes" id="UP000016931"/>
    </source>
</evidence>
<dbReference type="RefSeq" id="XP_016763868.1">
    <property type="nucleotide sequence ID" value="XM_016904367.1"/>
</dbReference>
<dbReference type="Proteomes" id="UP000016931">
    <property type="component" value="Unassembled WGS sequence"/>
</dbReference>
<protein>
    <submittedName>
        <fullName evidence="2">Uncharacterized protein</fullName>
    </submittedName>
</protein>
<sequence length="60" mass="6911">MPHHNLVSRIQKHPGRPVPSHAQRSDPVALEDNPDISFDLLHSRRLLVRADNVDRCPSRR</sequence>
<dbReference type="AlphaFoldDB" id="M3B7B1"/>
<proteinExistence type="predicted"/>
<evidence type="ECO:0000256" key="1">
    <source>
        <dbReference type="SAM" id="MobiDB-lite"/>
    </source>
</evidence>
<reference evidence="2 3" key="1">
    <citation type="journal article" date="2012" name="PLoS Pathog.">
        <title>Diverse lifestyles and strategies of plant pathogenesis encoded in the genomes of eighteen Dothideomycetes fungi.</title>
        <authorList>
            <person name="Ohm R.A."/>
            <person name="Feau N."/>
            <person name="Henrissat B."/>
            <person name="Schoch C.L."/>
            <person name="Horwitz B.A."/>
            <person name="Barry K.W."/>
            <person name="Condon B.J."/>
            <person name="Copeland A.C."/>
            <person name="Dhillon B."/>
            <person name="Glaser F."/>
            <person name="Hesse C.N."/>
            <person name="Kosti I."/>
            <person name="LaButti K."/>
            <person name="Lindquist E.A."/>
            <person name="Lucas S."/>
            <person name="Salamov A.A."/>
            <person name="Bradshaw R.E."/>
            <person name="Ciuffetti L."/>
            <person name="Hamelin R.C."/>
            <person name="Kema G.H.J."/>
            <person name="Lawrence C."/>
            <person name="Scott J.A."/>
            <person name="Spatafora J.W."/>
            <person name="Turgeon B.G."/>
            <person name="de Wit P.J.G.M."/>
            <person name="Zhong S."/>
            <person name="Goodwin S.B."/>
            <person name="Grigoriev I.V."/>
        </authorList>
    </citation>
    <scope>NUCLEOTIDE SEQUENCE [LARGE SCALE GENOMIC DNA]</scope>
    <source>
        <strain evidence="2 3">SO2202</strain>
    </source>
</reference>
<evidence type="ECO:0000313" key="2">
    <source>
        <dbReference type="EMBL" id="EMF15747.1"/>
    </source>
</evidence>
<keyword evidence="3" id="KW-1185">Reference proteome</keyword>
<gene>
    <name evidence="2" type="ORF">SEPMUDRAFT_147542</name>
</gene>
<name>M3B7B1_SPHMS</name>
<dbReference type="GeneID" id="27901504"/>
<dbReference type="EMBL" id="KB456261">
    <property type="protein sequence ID" value="EMF15747.1"/>
    <property type="molecule type" value="Genomic_DNA"/>
</dbReference>
<feature type="region of interest" description="Disordered" evidence="1">
    <location>
        <begin position="1"/>
        <end position="31"/>
    </location>
</feature>
<dbReference type="HOGENOM" id="CLU_2943292_0_0_1"/>